<gene>
    <name evidence="3" type="ORF">SAMN05192539_1003372</name>
</gene>
<dbReference type="EMBL" id="FNYE01000003">
    <property type="protein sequence ID" value="SEI71347.1"/>
    <property type="molecule type" value="Genomic_DNA"/>
</dbReference>
<protein>
    <submittedName>
        <fullName evidence="3">Uncharacterized protein</fullName>
    </submittedName>
</protein>
<evidence type="ECO:0000313" key="4">
    <source>
        <dbReference type="Proteomes" id="UP000198866"/>
    </source>
</evidence>
<evidence type="ECO:0000313" key="3">
    <source>
        <dbReference type="EMBL" id="SEI71347.1"/>
    </source>
</evidence>
<organism evidence="3 4">
    <name type="scientific">Paraburkholderia diazotrophica</name>
    <dbReference type="NCBI Taxonomy" id="667676"/>
    <lineage>
        <taxon>Bacteria</taxon>
        <taxon>Pseudomonadati</taxon>
        <taxon>Pseudomonadota</taxon>
        <taxon>Betaproteobacteria</taxon>
        <taxon>Burkholderiales</taxon>
        <taxon>Burkholderiaceae</taxon>
        <taxon>Paraburkholderia</taxon>
    </lineage>
</organism>
<dbReference type="RefSeq" id="WP_090864255.1">
    <property type="nucleotide sequence ID" value="NZ_FNYE01000003.1"/>
</dbReference>
<sequence length="115" mass="12015">MMKPLRLIASTALCAACLCAVWPAAAQEVASVVNSAAVARPGGLAVTQNLQVYGTKPPPPKPGGKVTPPDKPPVVSVISPGMPDKDKDDSEKGHGQRNGQNLRQFSRADGTFVRQ</sequence>
<accession>A0A1H6T2M8</accession>
<proteinExistence type="predicted"/>
<feature type="compositionally biased region" description="Basic and acidic residues" evidence="1">
    <location>
        <begin position="83"/>
        <end position="94"/>
    </location>
</feature>
<dbReference type="STRING" id="667676.SAMN05192539_1003372"/>
<dbReference type="AlphaFoldDB" id="A0A1H6T2M8"/>
<keyword evidence="2" id="KW-0732">Signal</keyword>
<keyword evidence="4" id="KW-1185">Reference proteome</keyword>
<feature type="chain" id="PRO_5011457045" evidence="2">
    <location>
        <begin position="27"/>
        <end position="115"/>
    </location>
</feature>
<feature type="signal peptide" evidence="2">
    <location>
        <begin position="1"/>
        <end position="26"/>
    </location>
</feature>
<dbReference type="Proteomes" id="UP000198866">
    <property type="component" value="Unassembled WGS sequence"/>
</dbReference>
<dbReference type="OrthoDB" id="10006839at2"/>
<feature type="region of interest" description="Disordered" evidence="1">
    <location>
        <begin position="50"/>
        <end position="115"/>
    </location>
</feature>
<reference evidence="4" key="1">
    <citation type="submission" date="2016-10" db="EMBL/GenBank/DDBJ databases">
        <authorList>
            <person name="Varghese N."/>
            <person name="Submissions S."/>
        </authorList>
    </citation>
    <scope>NUCLEOTIDE SEQUENCE [LARGE SCALE GENOMIC DNA]</scope>
    <source>
        <strain evidence="4">LMG 26031</strain>
    </source>
</reference>
<evidence type="ECO:0000256" key="2">
    <source>
        <dbReference type="SAM" id="SignalP"/>
    </source>
</evidence>
<name>A0A1H6T2M8_9BURK</name>
<evidence type="ECO:0000256" key="1">
    <source>
        <dbReference type="SAM" id="MobiDB-lite"/>
    </source>
</evidence>